<keyword evidence="6" id="KW-0812">Transmembrane</keyword>
<reference evidence="9" key="1">
    <citation type="submission" date="2017-02" db="EMBL/GenBank/DDBJ databases">
        <authorList>
            <person name="Varghese N."/>
            <person name="Submissions S."/>
        </authorList>
    </citation>
    <scope>NUCLEOTIDE SEQUENCE [LARGE SCALE GENOMIC DNA]</scope>
    <source>
        <strain evidence="9">ATCC BAA-73</strain>
    </source>
</reference>
<organism evidence="8 9">
    <name type="scientific">Selenihalanaerobacter shriftii</name>
    <dbReference type="NCBI Taxonomy" id="142842"/>
    <lineage>
        <taxon>Bacteria</taxon>
        <taxon>Bacillati</taxon>
        <taxon>Bacillota</taxon>
        <taxon>Clostridia</taxon>
        <taxon>Halanaerobiales</taxon>
        <taxon>Halobacteroidaceae</taxon>
        <taxon>Selenihalanaerobacter</taxon>
    </lineage>
</organism>
<evidence type="ECO:0000256" key="2">
    <source>
        <dbReference type="ARBA" id="ARBA00022723"/>
    </source>
</evidence>
<dbReference type="Gene3D" id="1.10.287.950">
    <property type="entry name" value="Methyl-accepting chemotaxis protein"/>
    <property type="match status" value="1"/>
</dbReference>
<dbReference type="GO" id="GO:0046872">
    <property type="term" value="F:metal ion binding"/>
    <property type="evidence" value="ECO:0007669"/>
    <property type="project" value="UniProtKB-KW"/>
</dbReference>
<keyword evidence="3" id="KW-0408">Iron</keyword>
<dbReference type="Pfam" id="PF00015">
    <property type="entry name" value="MCPsignal"/>
    <property type="match status" value="1"/>
</dbReference>
<dbReference type="PANTHER" id="PTHR32089:SF112">
    <property type="entry name" value="LYSOZYME-LIKE PROTEIN-RELATED"/>
    <property type="match status" value="1"/>
</dbReference>
<dbReference type="NCBIfam" id="TIGR02481">
    <property type="entry name" value="hemeryth_dom"/>
    <property type="match status" value="1"/>
</dbReference>
<dbReference type="RefSeq" id="WP_078809255.1">
    <property type="nucleotide sequence ID" value="NZ_FUWM01000006.1"/>
</dbReference>
<dbReference type="InterPro" id="IPR004089">
    <property type="entry name" value="MCPsignal_dom"/>
</dbReference>
<evidence type="ECO:0000256" key="5">
    <source>
        <dbReference type="PROSITE-ProRule" id="PRU00284"/>
    </source>
</evidence>
<keyword evidence="4 5" id="KW-0807">Transducer</keyword>
<name>A0A1T4KFF3_9FIRM</name>
<dbReference type="AlphaFoldDB" id="A0A1T4KFF3"/>
<dbReference type="SMART" id="SM00283">
    <property type="entry name" value="MA"/>
    <property type="match status" value="1"/>
</dbReference>
<gene>
    <name evidence="8" type="ORF">SAMN02745118_00757</name>
</gene>
<dbReference type="SUPFAM" id="SSF47188">
    <property type="entry name" value="Hemerythrin-like"/>
    <property type="match status" value="1"/>
</dbReference>
<evidence type="ECO:0000256" key="1">
    <source>
        <dbReference type="ARBA" id="ARBA00010587"/>
    </source>
</evidence>
<dbReference type="Pfam" id="PF01814">
    <property type="entry name" value="Hemerythrin"/>
    <property type="match status" value="1"/>
</dbReference>
<dbReference type="STRING" id="142842.SAMN02745118_00757"/>
<evidence type="ECO:0000259" key="7">
    <source>
        <dbReference type="PROSITE" id="PS50111"/>
    </source>
</evidence>
<dbReference type="SUPFAM" id="SSF58104">
    <property type="entry name" value="Methyl-accepting chemotaxis protein (MCP) signaling domain"/>
    <property type="match status" value="1"/>
</dbReference>
<dbReference type="GO" id="GO:0016020">
    <property type="term" value="C:membrane"/>
    <property type="evidence" value="ECO:0007669"/>
    <property type="project" value="InterPro"/>
</dbReference>
<dbReference type="PANTHER" id="PTHR32089">
    <property type="entry name" value="METHYL-ACCEPTING CHEMOTAXIS PROTEIN MCPB"/>
    <property type="match status" value="1"/>
</dbReference>
<keyword evidence="6" id="KW-1133">Transmembrane helix</keyword>
<comment type="similarity">
    <text evidence="1">Belongs to the hemerythrin family.</text>
</comment>
<evidence type="ECO:0000313" key="9">
    <source>
        <dbReference type="Proteomes" id="UP000190625"/>
    </source>
</evidence>
<protein>
    <submittedName>
        <fullName evidence="8">Hemerythrin</fullName>
    </submittedName>
</protein>
<keyword evidence="6" id="KW-0472">Membrane</keyword>
<feature type="transmembrane region" description="Helical" evidence="6">
    <location>
        <begin position="12"/>
        <end position="34"/>
    </location>
</feature>
<evidence type="ECO:0000313" key="8">
    <source>
        <dbReference type="EMBL" id="SJZ41162.1"/>
    </source>
</evidence>
<accession>A0A1T4KFF3</accession>
<evidence type="ECO:0000256" key="3">
    <source>
        <dbReference type="ARBA" id="ARBA00023004"/>
    </source>
</evidence>
<dbReference type="CDD" id="cd11386">
    <property type="entry name" value="MCP_signal"/>
    <property type="match status" value="1"/>
</dbReference>
<dbReference type="InterPro" id="IPR012312">
    <property type="entry name" value="Hemerythrin-like"/>
</dbReference>
<dbReference type="Proteomes" id="UP000190625">
    <property type="component" value="Unassembled WGS sequence"/>
</dbReference>
<dbReference type="OrthoDB" id="9814363at2"/>
<dbReference type="NCBIfam" id="NF033749">
    <property type="entry name" value="bact_hemeryth"/>
    <property type="match status" value="1"/>
</dbReference>
<keyword evidence="2" id="KW-0479">Metal-binding</keyword>
<feature type="domain" description="Methyl-accepting transducer" evidence="7">
    <location>
        <begin position="111"/>
        <end position="347"/>
    </location>
</feature>
<sequence length="519" mass="57908">MNSKVRKKNIGLHLKFGIGVILILLLSIIVGNFFTGVTEIFITILLGLILFEFLLNKLVTNRLNEAIKWLQEIKTGDIESNLKVTSGDEIGLLKDELIDSFGGSGSNQGEIIKKIKSEIGNLSIYSHELSASSREGNSEVEDTNDLIEDMISSIQDISASAEEVTSFAEEATSHTHLGKNNIQETINSIQDINHAVDETIEVMQELNDYSQEIGEIIELITNIADQTNLLALNAAIEAARAGEHGQGFAVVAEEIRELAEETADATSNIVEIVEATQTKSSEGLNSIKEVNVQAKEGKKVAKETNQVFTEIETVSQQTAEMIEQTAVSAQNLAENSDMLMKKSENISEIFDVVMSSSNDLAEISKDVNDSMNNSNIDVEKSTEEEMEIIKWDDSYSVGVEKIDEQHKELFKRINDLIIASSSNKGKSEFKKTLEFLADYTVKHFNDEEELQQKYDYPDCDIHKDIHDNFVNEVLEFQKEIEEKEVGAVTLMKFNRKAADWLVNHVKGIDQEVGKHINKK</sequence>
<dbReference type="GO" id="GO:0007165">
    <property type="term" value="P:signal transduction"/>
    <property type="evidence" value="ECO:0007669"/>
    <property type="project" value="UniProtKB-KW"/>
</dbReference>
<dbReference type="InterPro" id="IPR012827">
    <property type="entry name" value="Hemerythrin_metal-bd"/>
</dbReference>
<proteinExistence type="inferred from homology"/>
<keyword evidence="9" id="KW-1185">Reference proteome</keyword>
<dbReference type="CDD" id="cd12107">
    <property type="entry name" value="Hemerythrin"/>
    <property type="match status" value="1"/>
</dbReference>
<dbReference type="InterPro" id="IPR035938">
    <property type="entry name" value="Hemerythrin-like_sf"/>
</dbReference>
<dbReference type="EMBL" id="FUWM01000006">
    <property type="protein sequence ID" value="SJZ41162.1"/>
    <property type="molecule type" value="Genomic_DNA"/>
</dbReference>
<evidence type="ECO:0000256" key="4">
    <source>
        <dbReference type="ARBA" id="ARBA00023224"/>
    </source>
</evidence>
<dbReference type="PROSITE" id="PS50111">
    <property type="entry name" value="CHEMOTAXIS_TRANSDUC_2"/>
    <property type="match status" value="1"/>
</dbReference>
<evidence type="ECO:0000256" key="6">
    <source>
        <dbReference type="SAM" id="Phobius"/>
    </source>
</evidence>
<dbReference type="Gene3D" id="1.20.120.50">
    <property type="entry name" value="Hemerythrin-like"/>
    <property type="match status" value="1"/>
</dbReference>